<comment type="subcellular location">
    <subcellularLocation>
        <location evidence="1">Membrane</location>
        <topology evidence="1">Multi-pass membrane protein</topology>
    </subcellularLocation>
</comment>
<dbReference type="InterPro" id="IPR036837">
    <property type="entry name" value="Cation_efflux_CTD_sf"/>
</dbReference>
<keyword evidence="3" id="KW-0813">Transport</keyword>
<evidence type="ECO:0000256" key="6">
    <source>
        <dbReference type="ARBA" id="ARBA00022906"/>
    </source>
</evidence>
<dbReference type="RefSeq" id="WP_144726447.1">
    <property type="nucleotide sequence ID" value="NZ_CAWOWR010000001.1"/>
</dbReference>
<dbReference type="GO" id="GO:0008324">
    <property type="term" value="F:monoatomic cation transmembrane transporter activity"/>
    <property type="evidence" value="ECO:0007669"/>
    <property type="project" value="InterPro"/>
</dbReference>
<protein>
    <submittedName>
        <fullName evidence="12">Cation transporter</fullName>
    </submittedName>
</protein>
<dbReference type="InterPro" id="IPR050291">
    <property type="entry name" value="CDF_Transporter"/>
</dbReference>
<dbReference type="SUPFAM" id="SSF161111">
    <property type="entry name" value="Cation efflux protein transmembrane domain-like"/>
    <property type="match status" value="1"/>
</dbReference>
<dbReference type="InterPro" id="IPR002524">
    <property type="entry name" value="Cation_efflux"/>
</dbReference>
<dbReference type="NCBIfam" id="TIGR01297">
    <property type="entry name" value="CDF"/>
    <property type="match status" value="1"/>
</dbReference>
<keyword evidence="4" id="KW-0410">Iron transport</keyword>
<dbReference type="OrthoDB" id="9806522at2"/>
<proteinExistence type="inferred from homology"/>
<dbReference type="Pfam" id="PF16916">
    <property type="entry name" value="ZT_dimer"/>
    <property type="match status" value="1"/>
</dbReference>
<accession>A0A558HXL7</accession>
<evidence type="ECO:0000256" key="3">
    <source>
        <dbReference type="ARBA" id="ARBA00022448"/>
    </source>
</evidence>
<feature type="transmembrane region" description="Helical" evidence="9">
    <location>
        <begin position="20"/>
        <end position="40"/>
    </location>
</feature>
<keyword evidence="6" id="KW-0862">Zinc</keyword>
<dbReference type="SUPFAM" id="SSF160240">
    <property type="entry name" value="Cation efflux protein cytoplasmic domain-like"/>
    <property type="match status" value="1"/>
</dbReference>
<evidence type="ECO:0000256" key="4">
    <source>
        <dbReference type="ARBA" id="ARBA00022496"/>
    </source>
</evidence>
<dbReference type="Gene3D" id="1.20.1510.10">
    <property type="entry name" value="Cation efflux protein transmembrane domain"/>
    <property type="match status" value="1"/>
</dbReference>
<dbReference type="Gene3D" id="3.30.70.1350">
    <property type="entry name" value="Cation efflux protein, cytoplasmic domain"/>
    <property type="match status" value="1"/>
</dbReference>
<evidence type="ECO:0000259" key="10">
    <source>
        <dbReference type="Pfam" id="PF01545"/>
    </source>
</evidence>
<feature type="domain" description="Cation efflux protein cytoplasmic" evidence="11">
    <location>
        <begin position="225"/>
        <end position="303"/>
    </location>
</feature>
<keyword evidence="7 9" id="KW-1133">Transmembrane helix</keyword>
<dbReference type="Proteomes" id="UP000319941">
    <property type="component" value="Unassembled WGS sequence"/>
</dbReference>
<name>A0A558HXL7_9GAMM</name>
<dbReference type="AlphaFoldDB" id="A0A558HXL7"/>
<keyword evidence="6" id="KW-0406">Ion transport</keyword>
<evidence type="ECO:0000259" key="11">
    <source>
        <dbReference type="Pfam" id="PF16916"/>
    </source>
</evidence>
<keyword evidence="13" id="KW-1185">Reference proteome</keyword>
<dbReference type="Pfam" id="PF01545">
    <property type="entry name" value="Cation_efflux"/>
    <property type="match status" value="1"/>
</dbReference>
<evidence type="ECO:0000256" key="2">
    <source>
        <dbReference type="ARBA" id="ARBA00010212"/>
    </source>
</evidence>
<dbReference type="STRING" id="553385.GCA_000591415_01828"/>
<keyword evidence="5 9" id="KW-0812">Transmembrane</keyword>
<evidence type="ECO:0000313" key="13">
    <source>
        <dbReference type="Proteomes" id="UP000319941"/>
    </source>
</evidence>
<evidence type="ECO:0000256" key="7">
    <source>
        <dbReference type="ARBA" id="ARBA00022989"/>
    </source>
</evidence>
<keyword evidence="4" id="KW-0408">Iron</keyword>
<dbReference type="InterPro" id="IPR027469">
    <property type="entry name" value="Cation_efflux_TMD_sf"/>
</dbReference>
<dbReference type="GO" id="GO:0006829">
    <property type="term" value="P:zinc ion transport"/>
    <property type="evidence" value="ECO:0007669"/>
    <property type="project" value="UniProtKB-KW"/>
</dbReference>
<dbReference type="GO" id="GO:0016020">
    <property type="term" value="C:membrane"/>
    <property type="evidence" value="ECO:0007669"/>
    <property type="project" value="UniProtKB-SubCell"/>
</dbReference>
<dbReference type="InterPro" id="IPR027470">
    <property type="entry name" value="Cation_efflux_CTD"/>
</dbReference>
<reference evidence="12 13" key="1">
    <citation type="submission" date="2019-07" db="EMBL/GenBank/DDBJ databases">
        <title>Diversity of Bacteria from Kongsfjorden, Arctic.</title>
        <authorList>
            <person name="Yu Y."/>
        </authorList>
    </citation>
    <scope>NUCLEOTIDE SEQUENCE [LARGE SCALE GENOMIC DNA]</scope>
    <source>
        <strain evidence="12 13">SM1923</strain>
    </source>
</reference>
<organism evidence="12 13">
    <name type="scientific">Cobetia crustatorum</name>
    <dbReference type="NCBI Taxonomy" id="553385"/>
    <lineage>
        <taxon>Bacteria</taxon>
        <taxon>Pseudomonadati</taxon>
        <taxon>Pseudomonadota</taxon>
        <taxon>Gammaproteobacteria</taxon>
        <taxon>Oceanospirillales</taxon>
        <taxon>Halomonadaceae</taxon>
        <taxon>Cobetia</taxon>
    </lineage>
</organism>
<evidence type="ECO:0000256" key="5">
    <source>
        <dbReference type="ARBA" id="ARBA00022692"/>
    </source>
</evidence>
<dbReference type="InterPro" id="IPR058533">
    <property type="entry name" value="Cation_efflux_TM"/>
</dbReference>
<dbReference type="FunFam" id="1.20.1510.10:FF:000006">
    <property type="entry name" value="Divalent cation efflux transporter"/>
    <property type="match status" value="1"/>
</dbReference>
<dbReference type="PANTHER" id="PTHR43840:SF15">
    <property type="entry name" value="MITOCHONDRIAL METAL TRANSPORTER 1-RELATED"/>
    <property type="match status" value="1"/>
</dbReference>
<gene>
    <name evidence="12" type="ORF">FQP86_02105</name>
</gene>
<feature type="domain" description="Cation efflux protein transmembrane" evidence="10">
    <location>
        <begin position="24"/>
        <end position="221"/>
    </location>
</feature>
<comment type="caution">
    <text evidence="12">The sequence shown here is derived from an EMBL/GenBank/DDBJ whole genome shotgun (WGS) entry which is preliminary data.</text>
</comment>
<evidence type="ECO:0000256" key="1">
    <source>
        <dbReference type="ARBA" id="ARBA00004141"/>
    </source>
</evidence>
<dbReference type="EMBL" id="VNFH01000001">
    <property type="protein sequence ID" value="TVU73882.1"/>
    <property type="molecule type" value="Genomic_DNA"/>
</dbReference>
<sequence>MPSSAQKDSALKVSDKREAQRITLIGAVLDGVLGIAKLIIGKMVGSQALIADGIHSLSDLVTDGFVLVATHYGRQASDHSHPWGHERIETLGTLVLGSLLLAVAGAIGWEGILRSWALIFGTLITPLPGVLGIGIAVISLIGKEWIFRATLTVAHRQKSKLLEANAWHSRSDALSTVAVLVGLIGTQLGAGWLDGIAAIVVGVMVGKIGASLAWEASRELIDTALPREQQREIRECLLTLPEVRGVHDLRSRTLAGRIVLEVHLLVASRISVSEGHAIGHHAVARLKREFPQLSDVLYHIDPEDDSHLTQADSPHPPSHQPLPLRSEIIAMLDERWQQQPLWHARSGMTLHYFQHQQQPAASSMPDSPTTLPPHVDILLELTATCFEPTAERYQDANKRNTEITEMKRLTADIDWLGHLELSVISPTPTR</sequence>
<keyword evidence="6" id="KW-0864">Zinc transport</keyword>
<dbReference type="GO" id="GO:0006826">
    <property type="term" value="P:iron ion transport"/>
    <property type="evidence" value="ECO:0007669"/>
    <property type="project" value="UniProtKB-KW"/>
</dbReference>
<dbReference type="PANTHER" id="PTHR43840">
    <property type="entry name" value="MITOCHONDRIAL METAL TRANSPORTER 1-RELATED"/>
    <property type="match status" value="1"/>
</dbReference>
<evidence type="ECO:0000256" key="8">
    <source>
        <dbReference type="ARBA" id="ARBA00023136"/>
    </source>
</evidence>
<feature type="transmembrane region" description="Helical" evidence="9">
    <location>
        <begin position="91"/>
        <end position="109"/>
    </location>
</feature>
<evidence type="ECO:0000256" key="9">
    <source>
        <dbReference type="SAM" id="Phobius"/>
    </source>
</evidence>
<comment type="similarity">
    <text evidence="2">Belongs to the cation diffusion facilitator (CDF) transporter (TC 2.A.4) family. FieF subfamily.</text>
</comment>
<evidence type="ECO:0000313" key="12">
    <source>
        <dbReference type="EMBL" id="TVU73882.1"/>
    </source>
</evidence>
<keyword evidence="8 9" id="KW-0472">Membrane</keyword>
<feature type="transmembrane region" description="Helical" evidence="9">
    <location>
        <begin position="115"/>
        <end position="141"/>
    </location>
</feature>